<dbReference type="Proteomes" id="UP000284706">
    <property type="component" value="Unassembled WGS sequence"/>
</dbReference>
<organism evidence="1 2">
    <name type="scientific">Gymnopilus dilepis</name>
    <dbReference type="NCBI Taxonomy" id="231916"/>
    <lineage>
        <taxon>Eukaryota</taxon>
        <taxon>Fungi</taxon>
        <taxon>Dikarya</taxon>
        <taxon>Basidiomycota</taxon>
        <taxon>Agaricomycotina</taxon>
        <taxon>Agaricomycetes</taxon>
        <taxon>Agaricomycetidae</taxon>
        <taxon>Agaricales</taxon>
        <taxon>Agaricineae</taxon>
        <taxon>Hymenogastraceae</taxon>
        <taxon>Gymnopilus</taxon>
    </lineage>
</organism>
<sequence>MRSILRYMPTEMMDDVALYLPRGDTVMLMRTCRKLHDIGARVLYRNVALSDLRARLFFRTIAENSMMYASAVKSLHYTAMSNEDVFLTYSMFCDAILNLEELRSLTLTIPLSISSLLHHQLVRRSVIRSNMFHPTTHTDFLPKLECISLNGNILLSELAKFRCTTNVCMTYMMDAKDIKEFVSCIADGGTNTVLSDMVITLHPSTASPLRKTMLMLDSAVPNLQTLVIRTPSANALEASETLAAFPPIFRSLRKFCLNDWSILDAVFMTNEDEAIRLQRTHIDLSADMRGNLEDLAFGPVHWERTMTRAYIKWTVHKAQTQSASSYDVAPESVDLPLFWEVFYIAPPRH</sequence>
<dbReference type="AlphaFoldDB" id="A0A409VY67"/>
<evidence type="ECO:0008006" key="3">
    <source>
        <dbReference type="Google" id="ProtNLM"/>
    </source>
</evidence>
<dbReference type="InParanoid" id="A0A409VY67"/>
<accession>A0A409VY67</accession>
<protein>
    <recommendedName>
        <fullName evidence="3">F-box domain-containing protein</fullName>
    </recommendedName>
</protein>
<dbReference type="OrthoDB" id="3018405at2759"/>
<reference evidence="1 2" key="1">
    <citation type="journal article" date="2018" name="Evol. Lett.">
        <title>Horizontal gene cluster transfer increased hallucinogenic mushroom diversity.</title>
        <authorList>
            <person name="Reynolds H.T."/>
            <person name="Vijayakumar V."/>
            <person name="Gluck-Thaler E."/>
            <person name="Korotkin H.B."/>
            <person name="Matheny P.B."/>
            <person name="Slot J.C."/>
        </authorList>
    </citation>
    <scope>NUCLEOTIDE SEQUENCE [LARGE SCALE GENOMIC DNA]</scope>
    <source>
        <strain evidence="1 2">SRW20</strain>
    </source>
</reference>
<keyword evidence="2" id="KW-1185">Reference proteome</keyword>
<comment type="caution">
    <text evidence="1">The sequence shown here is derived from an EMBL/GenBank/DDBJ whole genome shotgun (WGS) entry which is preliminary data.</text>
</comment>
<evidence type="ECO:0000313" key="1">
    <source>
        <dbReference type="EMBL" id="PPQ71222.1"/>
    </source>
</evidence>
<proteinExistence type="predicted"/>
<evidence type="ECO:0000313" key="2">
    <source>
        <dbReference type="Proteomes" id="UP000284706"/>
    </source>
</evidence>
<dbReference type="EMBL" id="NHYE01005511">
    <property type="protein sequence ID" value="PPQ71222.1"/>
    <property type="molecule type" value="Genomic_DNA"/>
</dbReference>
<gene>
    <name evidence="1" type="ORF">CVT26_011000</name>
</gene>
<name>A0A409VY67_9AGAR</name>